<gene>
    <name evidence="4" type="ORF">V8G54_005677</name>
</gene>
<organism evidence="4 5">
    <name type="scientific">Vigna mungo</name>
    <name type="common">Black gram</name>
    <name type="synonym">Phaseolus mungo</name>
    <dbReference type="NCBI Taxonomy" id="3915"/>
    <lineage>
        <taxon>Eukaryota</taxon>
        <taxon>Viridiplantae</taxon>
        <taxon>Streptophyta</taxon>
        <taxon>Embryophyta</taxon>
        <taxon>Tracheophyta</taxon>
        <taxon>Spermatophyta</taxon>
        <taxon>Magnoliopsida</taxon>
        <taxon>eudicotyledons</taxon>
        <taxon>Gunneridae</taxon>
        <taxon>Pentapetalae</taxon>
        <taxon>rosids</taxon>
        <taxon>fabids</taxon>
        <taxon>Fabales</taxon>
        <taxon>Fabaceae</taxon>
        <taxon>Papilionoideae</taxon>
        <taxon>50 kb inversion clade</taxon>
        <taxon>NPAAA clade</taxon>
        <taxon>indigoferoid/millettioid clade</taxon>
        <taxon>Phaseoleae</taxon>
        <taxon>Vigna</taxon>
    </lineage>
</organism>
<dbReference type="GO" id="GO:0000398">
    <property type="term" value="P:mRNA splicing, via spliceosome"/>
    <property type="evidence" value="ECO:0007669"/>
    <property type="project" value="TreeGrafter"/>
</dbReference>
<evidence type="ECO:0000259" key="3">
    <source>
        <dbReference type="Pfam" id="PF17780"/>
    </source>
</evidence>
<evidence type="ECO:0000256" key="1">
    <source>
        <dbReference type="ARBA" id="ARBA00004123"/>
    </source>
</evidence>
<name>A0AAQ3NZP8_VIGMU</name>
<dbReference type="InterPro" id="IPR041591">
    <property type="entry name" value="OCRE"/>
</dbReference>
<proteinExistence type="predicted"/>
<dbReference type="Pfam" id="PF17780">
    <property type="entry name" value="OCRE"/>
    <property type="match status" value="1"/>
</dbReference>
<sequence>MDADSENCENSDSTFVWDHKSQLYFHASSGFYHDPNAGWYYSSRDGAYYKFEDGNYVLLDSNKDDNGDTYLCKETTTESPQQISEGNDIEDYFSFLENRSETNQQTRILANEALDDGTNSVSSPTCEKPPPPPSEWLEDTLIDLYLSGYKNIAVSEADGATVPLETDDGYNTLAADAYSKTYEVEGEWNPNQVAENGLADTKSIIDEGNNSYELEEGEWIPDMEDECDIADRSTIDEGVLSDEEKWRAQYGQVTESGKDLVLEVPIVDLWDWEMVTKFKRDEKDKVARLVGRLVRPSAKQHPSIPSGGGKLRSAPICEAHLDLVRVRTGQVYRLRNPSAKYMASLSTYDSSNPTKYWDFPQLSPNRKITQLSKSSESSASVSDDIPVEKDLSALPSQLSVSKEIKHQYRDRAAERRILHGGFGMGPGQKNLPDVYNSPSSPDAGCPQEAASEALEMSFGADSYARKLLKSMGWKELKRRHTMRKTGGGRAWKLYEGLGGTYSTSWKCWHCRFGMVSLKRITCLVSVIGSKESYFES</sequence>
<dbReference type="PANTHER" id="PTHR13948:SF38">
    <property type="entry name" value="D111_G-PATCH DOMAIN-CONTAINING PROTEIN"/>
    <property type="match status" value="1"/>
</dbReference>
<dbReference type="AlphaFoldDB" id="A0AAQ3NZP8"/>
<evidence type="ECO:0000313" key="5">
    <source>
        <dbReference type="Proteomes" id="UP001374535"/>
    </source>
</evidence>
<feature type="domain" description="OCRE" evidence="3">
    <location>
        <begin position="12"/>
        <end position="52"/>
    </location>
</feature>
<dbReference type="Proteomes" id="UP001374535">
    <property type="component" value="Chromosome 2"/>
</dbReference>
<dbReference type="CDD" id="cd16074">
    <property type="entry name" value="OCRE"/>
    <property type="match status" value="1"/>
</dbReference>
<dbReference type="PANTHER" id="PTHR13948">
    <property type="entry name" value="RNA-BINDING PROTEIN"/>
    <property type="match status" value="1"/>
</dbReference>
<dbReference type="EMBL" id="CP144699">
    <property type="protein sequence ID" value="WVZ18355.1"/>
    <property type="molecule type" value="Genomic_DNA"/>
</dbReference>
<evidence type="ECO:0000256" key="2">
    <source>
        <dbReference type="ARBA" id="ARBA00023242"/>
    </source>
</evidence>
<reference evidence="4 5" key="1">
    <citation type="journal article" date="2023" name="Life. Sci Alliance">
        <title>Evolutionary insights into 3D genome organization and epigenetic landscape of Vigna mungo.</title>
        <authorList>
            <person name="Junaid A."/>
            <person name="Singh B."/>
            <person name="Bhatia S."/>
        </authorList>
    </citation>
    <scope>NUCLEOTIDE SEQUENCE [LARGE SCALE GENOMIC DNA]</scope>
    <source>
        <strain evidence="4">Urdbean</strain>
    </source>
</reference>
<comment type="subcellular location">
    <subcellularLocation>
        <location evidence="1">Nucleus</location>
    </subcellularLocation>
</comment>
<keyword evidence="5" id="KW-1185">Reference proteome</keyword>
<protein>
    <recommendedName>
        <fullName evidence="3">OCRE domain-containing protein</fullName>
    </recommendedName>
</protein>
<accession>A0AAQ3NZP8</accession>
<keyword evidence="2" id="KW-0539">Nucleus</keyword>
<evidence type="ECO:0000313" key="4">
    <source>
        <dbReference type="EMBL" id="WVZ18355.1"/>
    </source>
</evidence>
<dbReference type="GO" id="GO:0003723">
    <property type="term" value="F:RNA binding"/>
    <property type="evidence" value="ECO:0007669"/>
    <property type="project" value="TreeGrafter"/>
</dbReference>
<dbReference type="GO" id="GO:0005634">
    <property type="term" value="C:nucleus"/>
    <property type="evidence" value="ECO:0007669"/>
    <property type="project" value="UniProtKB-SubCell"/>
</dbReference>